<dbReference type="EMBL" id="JANPWB010000003">
    <property type="protein sequence ID" value="KAJ1203062.1"/>
    <property type="molecule type" value="Genomic_DNA"/>
</dbReference>
<evidence type="ECO:0000313" key="2">
    <source>
        <dbReference type="EMBL" id="KAJ1203062.1"/>
    </source>
</evidence>
<protein>
    <submittedName>
        <fullName evidence="2">Uncharacterized protein</fullName>
    </submittedName>
</protein>
<dbReference type="Proteomes" id="UP001066276">
    <property type="component" value="Chromosome 2_1"/>
</dbReference>
<evidence type="ECO:0000256" key="1">
    <source>
        <dbReference type="SAM" id="MobiDB-lite"/>
    </source>
</evidence>
<keyword evidence="3" id="KW-1185">Reference proteome</keyword>
<feature type="region of interest" description="Disordered" evidence="1">
    <location>
        <begin position="1"/>
        <end position="22"/>
    </location>
</feature>
<proteinExistence type="predicted"/>
<reference evidence="2" key="1">
    <citation type="journal article" date="2022" name="bioRxiv">
        <title>Sequencing and chromosome-scale assembly of the giantPleurodeles waltlgenome.</title>
        <authorList>
            <person name="Brown T."/>
            <person name="Elewa A."/>
            <person name="Iarovenko S."/>
            <person name="Subramanian E."/>
            <person name="Araus A.J."/>
            <person name="Petzold A."/>
            <person name="Susuki M."/>
            <person name="Suzuki K.-i.T."/>
            <person name="Hayashi T."/>
            <person name="Toyoda A."/>
            <person name="Oliveira C."/>
            <person name="Osipova E."/>
            <person name="Leigh N.D."/>
            <person name="Simon A."/>
            <person name="Yun M.H."/>
        </authorList>
    </citation>
    <scope>NUCLEOTIDE SEQUENCE</scope>
    <source>
        <strain evidence="2">20211129_DDA</strain>
        <tissue evidence="2">Liver</tissue>
    </source>
</reference>
<dbReference type="AlphaFoldDB" id="A0AAV7VNT7"/>
<name>A0AAV7VNT7_PLEWA</name>
<evidence type="ECO:0000313" key="3">
    <source>
        <dbReference type="Proteomes" id="UP001066276"/>
    </source>
</evidence>
<comment type="caution">
    <text evidence="2">The sequence shown here is derived from an EMBL/GenBank/DDBJ whole genome shotgun (WGS) entry which is preliminary data.</text>
</comment>
<sequence length="121" mass="13653">MPVGVTAHSRHQSEKRARPGAAHLTSGDVILPAPQDIQHLVHEEPSTRWSASCAERNVDLEEELLDYEDGDELEDGDIVQPMGVLGYRINLKTLVFFRKQQRGRSGAIVRLEELCWKPTPR</sequence>
<accession>A0AAV7VNT7</accession>
<gene>
    <name evidence="2" type="ORF">NDU88_006857</name>
</gene>
<organism evidence="2 3">
    <name type="scientific">Pleurodeles waltl</name>
    <name type="common">Iberian ribbed newt</name>
    <dbReference type="NCBI Taxonomy" id="8319"/>
    <lineage>
        <taxon>Eukaryota</taxon>
        <taxon>Metazoa</taxon>
        <taxon>Chordata</taxon>
        <taxon>Craniata</taxon>
        <taxon>Vertebrata</taxon>
        <taxon>Euteleostomi</taxon>
        <taxon>Amphibia</taxon>
        <taxon>Batrachia</taxon>
        <taxon>Caudata</taxon>
        <taxon>Salamandroidea</taxon>
        <taxon>Salamandridae</taxon>
        <taxon>Pleurodelinae</taxon>
        <taxon>Pleurodeles</taxon>
    </lineage>
</organism>